<dbReference type="OrthoDB" id="5818554at2759"/>
<protein>
    <recommendedName>
        <fullName evidence="7">TauD/TfdA-like domain-containing protein</fullName>
    </recommendedName>
</protein>
<dbReference type="Proteomes" id="UP001149163">
    <property type="component" value="Unassembled WGS sequence"/>
</dbReference>
<dbReference type="SUPFAM" id="SSF51197">
    <property type="entry name" value="Clavaminate synthase-like"/>
    <property type="match status" value="1"/>
</dbReference>
<feature type="region of interest" description="Disordered" evidence="6">
    <location>
        <begin position="302"/>
        <end position="325"/>
    </location>
</feature>
<evidence type="ECO:0000256" key="4">
    <source>
        <dbReference type="ARBA" id="ARBA00023002"/>
    </source>
</evidence>
<reference evidence="8" key="1">
    <citation type="submission" date="2022-11" db="EMBL/GenBank/DDBJ databases">
        <authorList>
            <person name="Petersen C."/>
        </authorList>
    </citation>
    <scope>NUCLEOTIDE SEQUENCE</scope>
    <source>
        <strain evidence="8">IBT 26290</strain>
    </source>
</reference>
<dbReference type="GeneID" id="81430844"/>
<dbReference type="InterPro" id="IPR051178">
    <property type="entry name" value="TfdA_dioxygenase"/>
</dbReference>
<dbReference type="Pfam" id="PF02668">
    <property type="entry name" value="TauD"/>
    <property type="match status" value="1"/>
</dbReference>
<gene>
    <name evidence="8" type="ORF">N7482_009544</name>
</gene>
<comment type="similarity">
    <text evidence="1">Belongs to the TfdA dioxygenase family.</text>
</comment>
<feature type="compositionally biased region" description="Basic and acidic residues" evidence="6">
    <location>
        <begin position="303"/>
        <end position="318"/>
    </location>
</feature>
<keyword evidence="2" id="KW-0479">Metal-binding</keyword>
<evidence type="ECO:0000256" key="5">
    <source>
        <dbReference type="ARBA" id="ARBA00023004"/>
    </source>
</evidence>
<dbReference type="InterPro" id="IPR003819">
    <property type="entry name" value="TauD/TfdA-like"/>
</dbReference>
<evidence type="ECO:0000256" key="1">
    <source>
        <dbReference type="ARBA" id="ARBA00005896"/>
    </source>
</evidence>
<sequence length="360" mass="40484">MFSFRQPLRHLCHINSSFPRPKRHLASAAACTLQAKPISPSFGAEVEGVDWSGPLAPNVVREIVQLQNRWGVLVFRQTGLNDATHVGYSKNFGALETAHAMNKPRRSSLPQLYDAGNLGPDDRIIPQFSRAWWHTKGNGLWHTDSSFHQLRSSYSALRAVELPPAGGQTKYADMRAAYRGLPDDLKERIENLVIEHWIWHSRKLAAPQEFEKPTEEEKATLPPAYHKLVQVAPDGINKTLYIASHARRIIGMADSESTSLIRALLDHAQQPQYQIAVKWKNIGDLVQWDNRCTMHRATAFQDQKNRRDMRRTTTHDHGPGAFGVKNQLSADDIDVRVGGTIDISTGPTPETQTQEQILAM</sequence>
<evidence type="ECO:0000256" key="3">
    <source>
        <dbReference type="ARBA" id="ARBA00022964"/>
    </source>
</evidence>
<dbReference type="PANTHER" id="PTHR43779">
    <property type="entry name" value="DIOXYGENASE RV0097-RELATED"/>
    <property type="match status" value="1"/>
</dbReference>
<evidence type="ECO:0000313" key="9">
    <source>
        <dbReference type="Proteomes" id="UP001149163"/>
    </source>
</evidence>
<keyword evidence="4" id="KW-0560">Oxidoreductase</keyword>
<dbReference type="EMBL" id="JAPQKN010000007">
    <property type="protein sequence ID" value="KAJ5153066.1"/>
    <property type="molecule type" value="Genomic_DNA"/>
</dbReference>
<proteinExistence type="inferred from homology"/>
<keyword evidence="3" id="KW-0223">Dioxygenase</keyword>
<dbReference type="GO" id="GO:0046872">
    <property type="term" value="F:metal ion binding"/>
    <property type="evidence" value="ECO:0007669"/>
    <property type="project" value="UniProtKB-KW"/>
</dbReference>
<feature type="compositionally biased region" description="Low complexity" evidence="6">
    <location>
        <begin position="347"/>
        <end position="360"/>
    </location>
</feature>
<reference evidence="8" key="2">
    <citation type="journal article" date="2023" name="IMA Fungus">
        <title>Comparative genomic study of the Penicillium genus elucidates a diverse pangenome and 15 lateral gene transfer events.</title>
        <authorList>
            <person name="Petersen C."/>
            <person name="Sorensen T."/>
            <person name="Nielsen M.R."/>
            <person name="Sondergaard T.E."/>
            <person name="Sorensen J.L."/>
            <person name="Fitzpatrick D.A."/>
            <person name="Frisvad J.C."/>
            <person name="Nielsen K.L."/>
        </authorList>
    </citation>
    <scope>NUCLEOTIDE SEQUENCE</scope>
    <source>
        <strain evidence="8">IBT 26290</strain>
    </source>
</reference>
<feature type="domain" description="TauD/TfdA-like" evidence="7">
    <location>
        <begin position="35"/>
        <end position="313"/>
    </location>
</feature>
<keyword evidence="9" id="KW-1185">Reference proteome</keyword>
<dbReference type="RefSeq" id="XP_056539374.1">
    <property type="nucleotide sequence ID" value="XM_056691668.1"/>
</dbReference>
<keyword evidence="5" id="KW-0408">Iron</keyword>
<name>A0A9W9LEZ6_9EURO</name>
<dbReference type="InterPro" id="IPR042098">
    <property type="entry name" value="TauD-like_sf"/>
</dbReference>
<dbReference type="GO" id="GO:0051213">
    <property type="term" value="F:dioxygenase activity"/>
    <property type="evidence" value="ECO:0007669"/>
    <property type="project" value="UniProtKB-KW"/>
</dbReference>
<evidence type="ECO:0000313" key="8">
    <source>
        <dbReference type="EMBL" id="KAJ5153066.1"/>
    </source>
</evidence>
<dbReference type="PANTHER" id="PTHR43779:SF3">
    <property type="entry name" value="(3R)-3-[(CARBOXYMETHYL)AMINO]FATTY ACID OXYGENASE_DECARBOXYLASE"/>
    <property type="match status" value="1"/>
</dbReference>
<organism evidence="8 9">
    <name type="scientific">Penicillium canariense</name>
    <dbReference type="NCBI Taxonomy" id="189055"/>
    <lineage>
        <taxon>Eukaryota</taxon>
        <taxon>Fungi</taxon>
        <taxon>Dikarya</taxon>
        <taxon>Ascomycota</taxon>
        <taxon>Pezizomycotina</taxon>
        <taxon>Eurotiomycetes</taxon>
        <taxon>Eurotiomycetidae</taxon>
        <taxon>Eurotiales</taxon>
        <taxon>Aspergillaceae</taxon>
        <taxon>Penicillium</taxon>
    </lineage>
</organism>
<evidence type="ECO:0000256" key="2">
    <source>
        <dbReference type="ARBA" id="ARBA00022723"/>
    </source>
</evidence>
<dbReference type="Gene3D" id="3.60.130.10">
    <property type="entry name" value="Clavaminate synthase-like"/>
    <property type="match status" value="1"/>
</dbReference>
<dbReference type="AlphaFoldDB" id="A0A9W9LEZ6"/>
<accession>A0A9W9LEZ6</accession>
<evidence type="ECO:0000256" key="6">
    <source>
        <dbReference type="SAM" id="MobiDB-lite"/>
    </source>
</evidence>
<feature type="region of interest" description="Disordered" evidence="6">
    <location>
        <begin position="340"/>
        <end position="360"/>
    </location>
</feature>
<evidence type="ECO:0000259" key="7">
    <source>
        <dbReference type="Pfam" id="PF02668"/>
    </source>
</evidence>
<comment type="caution">
    <text evidence="8">The sequence shown here is derived from an EMBL/GenBank/DDBJ whole genome shotgun (WGS) entry which is preliminary data.</text>
</comment>